<dbReference type="GO" id="GO:0003779">
    <property type="term" value="F:actin binding"/>
    <property type="evidence" value="ECO:0007669"/>
    <property type="project" value="InterPro"/>
</dbReference>
<comment type="caution">
    <text evidence="5">The sequence shown here is derived from an EMBL/GenBank/DDBJ whole genome shotgun (WGS) entry which is preliminary data.</text>
</comment>
<dbReference type="InterPro" id="IPR056888">
    <property type="entry name" value="NET2A-D/KIP1-like_dom"/>
</dbReference>
<feature type="region of interest" description="Disordered" evidence="3">
    <location>
        <begin position="750"/>
        <end position="770"/>
    </location>
</feature>
<feature type="region of interest" description="Disordered" evidence="3">
    <location>
        <begin position="157"/>
        <end position="177"/>
    </location>
</feature>
<feature type="region of interest" description="Disordered" evidence="3">
    <location>
        <begin position="287"/>
        <end position="327"/>
    </location>
</feature>
<name>A0AAW1YL50_RUBAR</name>
<feature type="region of interest" description="Disordered" evidence="3">
    <location>
        <begin position="851"/>
        <end position="872"/>
    </location>
</feature>
<feature type="compositionally biased region" description="Low complexity" evidence="3">
    <location>
        <begin position="855"/>
        <end position="864"/>
    </location>
</feature>
<feature type="region of interest" description="Disordered" evidence="3">
    <location>
        <begin position="465"/>
        <end position="590"/>
    </location>
</feature>
<feature type="region of interest" description="Disordered" evidence="3">
    <location>
        <begin position="112"/>
        <end position="139"/>
    </location>
</feature>
<feature type="compositionally biased region" description="Basic and acidic residues" evidence="3">
    <location>
        <begin position="287"/>
        <end position="297"/>
    </location>
</feature>
<protein>
    <recommendedName>
        <fullName evidence="4">NAB domain-containing protein</fullName>
    </recommendedName>
</protein>
<sequence length="913" mass="103825">MLQRAASNAYSWWWASHIRTKQSKWLEQNLQDMEEKVQNVLTLITEDGDSFAKRAEMYYKKRPELIHFVEETYRAYRSLAERYDHISTELQNANNTIASVFPEQVQFAMDDEDEFPSPRPKKPLDMSKGNIPNVPKGPTKDFKSLISKATVGTKKLQPQKSVKSTTVRTVPKSGLSKPEGLEEIDKIQKQILALQTEKEFVKSSYENGLAKYWEIENNIKGMQERVCSLQDEFGEGLVIEDNDARNLMAAAALKSCQDTLTQLQMKQESSAKEARVESQRVKDARKNFESLKNKHPVDQANPKKPNAKEESVNAVKEETNSDQEVESVIPEREKLEELREKIKEHFDAGSNESLTVSEMAEKIDELVSKVISLETAITSQTALVNRLRSENDEIYEQIRTLEDDKATLTDGKNDLSKKLKELEEKLQQAQDLNKSVENQHTNLQIHFTEAHCNLDHISHKLETVKPDEEPSASGSSKTNEASLDEAKLQKTLQGGDNTVDPVDGLKPVQEVKSDEDQKATVSVHKDEESPAEVRPLKETRQHEETPNPDDGSVKAKEDKEKVSRQTVGSLLDMEAEATDESPKQKDEPNWQQLFKTGMEDKEKILLSEYTTTLRNYKDLKKKFSEAENDLFETSVQMKELKSANAVKDEEIKALHKKLDLLLQSLGENQEVIKALEQGQTPTEKEENDPIKAMSNDQTPTTSAIEEKFRASIDELLEENLDFWLKFSTSFHQIQKFETSIEDLQSDISKLEERRKKPDGSSHSKHTLKSDARPFSSLCDIQEEITKALKTSAEDGDFDFTSYQAAKFQGEILNMKQENNKVADELQAGMDHVTTLQLEVEKAMAKLNEEYKFSASKKQQPSPQQLAHSESRSRVPLRSFIFGVTPKKQKRSLFAVVAPAMHKRYHAKARSQSS</sequence>
<feature type="compositionally biased region" description="Basic and acidic residues" evidence="3">
    <location>
        <begin position="306"/>
        <end position="319"/>
    </location>
</feature>
<feature type="domain" description="NAB" evidence="4">
    <location>
        <begin position="10"/>
        <end position="90"/>
    </location>
</feature>
<proteinExistence type="predicted"/>
<dbReference type="AlphaFoldDB" id="A0AAW1YL50"/>
<dbReference type="PANTHER" id="PTHR31631:SF0">
    <property type="entry name" value="PROTEIN NETWORKED 2D"/>
    <property type="match status" value="1"/>
</dbReference>
<evidence type="ECO:0000313" key="6">
    <source>
        <dbReference type="Proteomes" id="UP001457282"/>
    </source>
</evidence>
<dbReference type="InterPro" id="IPR011684">
    <property type="entry name" value="NAB"/>
</dbReference>
<keyword evidence="1 2" id="KW-0175">Coiled coil</keyword>
<dbReference type="SUPFAM" id="SSF90257">
    <property type="entry name" value="Myosin rod fragments"/>
    <property type="match status" value="1"/>
</dbReference>
<evidence type="ECO:0000256" key="2">
    <source>
        <dbReference type="SAM" id="Coils"/>
    </source>
</evidence>
<organism evidence="5 6">
    <name type="scientific">Rubus argutus</name>
    <name type="common">Southern blackberry</name>
    <dbReference type="NCBI Taxonomy" id="59490"/>
    <lineage>
        <taxon>Eukaryota</taxon>
        <taxon>Viridiplantae</taxon>
        <taxon>Streptophyta</taxon>
        <taxon>Embryophyta</taxon>
        <taxon>Tracheophyta</taxon>
        <taxon>Spermatophyta</taxon>
        <taxon>Magnoliopsida</taxon>
        <taxon>eudicotyledons</taxon>
        <taxon>Gunneridae</taxon>
        <taxon>Pentapetalae</taxon>
        <taxon>rosids</taxon>
        <taxon>fabids</taxon>
        <taxon>Rosales</taxon>
        <taxon>Rosaceae</taxon>
        <taxon>Rosoideae</taxon>
        <taxon>Rosoideae incertae sedis</taxon>
        <taxon>Rubus</taxon>
    </lineage>
</organism>
<dbReference type="EMBL" id="JBEDUW010000001">
    <property type="protein sequence ID" value="KAK9949383.1"/>
    <property type="molecule type" value="Genomic_DNA"/>
</dbReference>
<feature type="coiled-coil region" evidence="2">
    <location>
        <begin position="384"/>
        <end position="446"/>
    </location>
</feature>
<dbReference type="Pfam" id="PF07765">
    <property type="entry name" value="KIP1"/>
    <property type="match status" value="1"/>
</dbReference>
<feature type="compositionally biased region" description="Polar residues" evidence="3">
    <location>
        <begin position="157"/>
        <end position="168"/>
    </location>
</feature>
<feature type="compositionally biased region" description="Polar residues" evidence="3">
    <location>
        <begin position="472"/>
        <end position="481"/>
    </location>
</feature>
<evidence type="ECO:0000313" key="5">
    <source>
        <dbReference type="EMBL" id="KAK9949383.1"/>
    </source>
</evidence>
<dbReference type="Pfam" id="PF24918">
    <property type="entry name" value="NET2A_C"/>
    <property type="match status" value="2"/>
</dbReference>
<dbReference type="Proteomes" id="UP001457282">
    <property type="component" value="Unassembled WGS sequence"/>
</dbReference>
<feature type="compositionally biased region" description="Basic and acidic residues" evidence="3">
    <location>
        <begin position="534"/>
        <end position="563"/>
    </location>
</feature>
<evidence type="ECO:0000256" key="3">
    <source>
        <dbReference type="SAM" id="MobiDB-lite"/>
    </source>
</evidence>
<evidence type="ECO:0000259" key="4">
    <source>
        <dbReference type="PROSITE" id="PS51774"/>
    </source>
</evidence>
<accession>A0AAW1YL50</accession>
<gene>
    <name evidence="5" type="ORF">M0R45_004909</name>
</gene>
<dbReference type="InterPro" id="IPR056889">
    <property type="entry name" value="NET2A-D/KIP1-like_C"/>
</dbReference>
<feature type="region of interest" description="Disordered" evidence="3">
    <location>
        <begin position="675"/>
        <end position="702"/>
    </location>
</feature>
<dbReference type="PANTHER" id="PTHR31631">
    <property type="entry name" value="PROTEIN NETWORKED 2D"/>
    <property type="match status" value="1"/>
</dbReference>
<dbReference type="Pfam" id="PF25014">
    <property type="entry name" value="NET2A"/>
    <property type="match status" value="1"/>
</dbReference>
<feature type="compositionally biased region" description="Basic and acidic residues" evidence="3">
    <location>
        <begin position="509"/>
        <end position="528"/>
    </location>
</feature>
<evidence type="ECO:0000256" key="1">
    <source>
        <dbReference type="ARBA" id="ARBA00023054"/>
    </source>
</evidence>
<keyword evidence="6" id="KW-1185">Reference proteome</keyword>
<dbReference type="PROSITE" id="PS51774">
    <property type="entry name" value="NAB"/>
    <property type="match status" value="1"/>
</dbReference>
<feature type="coiled-coil region" evidence="2">
    <location>
        <begin position="609"/>
        <end position="657"/>
    </location>
</feature>
<reference evidence="5 6" key="1">
    <citation type="journal article" date="2023" name="G3 (Bethesda)">
        <title>A chromosome-length genome assembly and annotation of blackberry (Rubus argutus, cv. 'Hillquist').</title>
        <authorList>
            <person name="Bruna T."/>
            <person name="Aryal R."/>
            <person name="Dudchenko O."/>
            <person name="Sargent D.J."/>
            <person name="Mead D."/>
            <person name="Buti M."/>
            <person name="Cavallini A."/>
            <person name="Hytonen T."/>
            <person name="Andres J."/>
            <person name="Pham M."/>
            <person name="Weisz D."/>
            <person name="Mascagni F."/>
            <person name="Usai G."/>
            <person name="Natali L."/>
            <person name="Bassil N."/>
            <person name="Fernandez G.E."/>
            <person name="Lomsadze A."/>
            <person name="Armour M."/>
            <person name="Olukolu B."/>
            <person name="Poorten T."/>
            <person name="Britton C."/>
            <person name="Davik J."/>
            <person name="Ashrafi H."/>
            <person name="Aiden E.L."/>
            <person name="Borodovsky M."/>
            <person name="Worthington M."/>
        </authorList>
    </citation>
    <scope>NUCLEOTIDE SEQUENCE [LARGE SCALE GENOMIC DNA]</scope>
    <source>
        <strain evidence="5">PI 553951</strain>
    </source>
</reference>